<dbReference type="EMBL" id="CP067420">
    <property type="protein sequence ID" value="QQP87815.1"/>
    <property type="molecule type" value="Genomic_DNA"/>
</dbReference>
<keyword evidence="1" id="KW-0732">Signal</keyword>
<reference evidence="2" key="1">
    <citation type="submission" date="2021-02" db="EMBL/GenBank/DDBJ databases">
        <title>Skermanella TT6 skin isolate.</title>
        <authorList>
            <person name="Lee K."/>
            <person name="Ganzorig M."/>
        </authorList>
    </citation>
    <scope>NUCLEOTIDE SEQUENCE</scope>
    <source>
        <strain evidence="2">TT6</strain>
    </source>
</reference>
<sequence length="198" mass="21609">MFRTLFAAALIATAPYAAPASADTAAFSCPAKGTVIMTTDGDLIEHQGQTSASYATICRYRLNRRPQKSLFGGLWTGDASTANIGRMRDIVANLYPLAVGSVATGTVYEDQDGYVWFQRFKVVRTETVRIGDTIMEAFVIEHTETSTSGNTELLTTHWQTHDGLIVKQTSQRIRGNYVGPTAQVQSWEAESITLPPSP</sequence>
<feature type="signal peptide" evidence="1">
    <location>
        <begin position="1"/>
        <end position="22"/>
    </location>
</feature>
<evidence type="ECO:0000256" key="1">
    <source>
        <dbReference type="SAM" id="SignalP"/>
    </source>
</evidence>
<proteinExistence type="predicted"/>
<feature type="chain" id="PRO_5045462512" evidence="1">
    <location>
        <begin position="23"/>
        <end position="198"/>
    </location>
</feature>
<protein>
    <submittedName>
        <fullName evidence="2">Uncharacterized protein</fullName>
    </submittedName>
</protein>
<evidence type="ECO:0000313" key="2">
    <source>
        <dbReference type="EMBL" id="QQP87815.1"/>
    </source>
</evidence>
<dbReference type="Proteomes" id="UP000595197">
    <property type="component" value="Chromosome"/>
</dbReference>
<name>A0ABX7B0G2_9PROT</name>
<accession>A0ABX7B0G2</accession>
<evidence type="ECO:0000313" key="3">
    <source>
        <dbReference type="Proteomes" id="UP000595197"/>
    </source>
</evidence>
<gene>
    <name evidence="2" type="ORF">IGS68_17215</name>
</gene>
<dbReference type="RefSeq" id="WP_201071760.1">
    <property type="nucleotide sequence ID" value="NZ_CP067420.1"/>
</dbReference>
<organism evidence="2 3">
    <name type="scientific">Skermanella cutis</name>
    <dbReference type="NCBI Taxonomy" id="2775420"/>
    <lineage>
        <taxon>Bacteria</taxon>
        <taxon>Pseudomonadati</taxon>
        <taxon>Pseudomonadota</taxon>
        <taxon>Alphaproteobacteria</taxon>
        <taxon>Rhodospirillales</taxon>
        <taxon>Azospirillaceae</taxon>
        <taxon>Skermanella</taxon>
    </lineage>
</organism>
<keyword evidence="3" id="KW-1185">Reference proteome</keyword>